<dbReference type="GO" id="GO:0004725">
    <property type="term" value="F:protein tyrosine phosphatase activity"/>
    <property type="evidence" value="ECO:0007669"/>
    <property type="project" value="UniProtKB-EC"/>
</dbReference>
<keyword evidence="2" id="KW-0378">Hydrolase</keyword>
<evidence type="ECO:0000313" key="2">
    <source>
        <dbReference type="EMBL" id="MDR7383808.1"/>
    </source>
</evidence>
<dbReference type="InterPro" id="IPR036196">
    <property type="entry name" value="Ptyr_pPase_sf"/>
</dbReference>
<dbReference type="Gene3D" id="3.40.50.2300">
    <property type="match status" value="1"/>
</dbReference>
<name>A0ABU2CR51_9MICO</name>
<sequence>MSLTVLAVCTGNICRSPAVETLLRGVLDPSVTVGSAGTNALVGRPIAEPMAELLTAGGFPPADFAARQLTPDLVEQADLVLALTPEHRARVVESVPSAVRRTVTVAELGRLSTTLVPGSIAGQDDAARLAALLPAALLERPRHVGRHHDDGVVDPYQRSAATYRRCYDQILDALTPMMAALRA</sequence>
<dbReference type="Pfam" id="PF01451">
    <property type="entry name" value="LMWPc"/>
    <property type="match status" value="1"/>
</dbReference>
<feature type="domain" description="Phosphotyrosine protein phosphatase I" evidence="1">
    <location>
        <begin position="3"/>
        <end position="180"/>
    </location>
</feature>
<accession>A0ABU2CR51</accession>
<gene>
    <name evidence="2" type="ORF">J2S48_003323</name>
</gene>
<dbReference type="InterPro" id="IPR050438">
    <property type="entry name" value="LMW_PTPase"/>
</dbReference>
<dbReference type="SMART" id="SM00226">
    <property type="entry name" value="LMWPc"/>
    <property type="match status" value="1"/>
</dbReference>
<proteinExistence type="predicted"/>
<dbReference type="EMBL" id="JAVDYE010000001">
    <property type="protein sequence ID" value="MDR7383808.1"/>
    <property type="molecule type" value="Genomic_DNA"/>
</dbReference>
<organism evidence="2 3">
    <name type="scientific">Promicromonospora iranensis</name>
    <dbReference type="NCBI Taxonomy" id="1105144"/>
    <lineage>
        <taxon>Bacteria</taxon>
        <taxon>Bacillati</taxon>
        <taxon>Actinomycetota</taxon>
        <taxon>Actinomycetes</taxon>
        <taxon>Micrococcales</taxon>
        <taxon>Promicromonosporaceae</taxon>
        <taxon>Promicromonospora</taxon>
    </lineage>
</organism>
<evidence type="ECO:0000259" key="1">
    <source>
        <dbReference type="SMART" id="SM00226"/>
    </source>
</evidence>
<dbReference type="EC" id="3.1.3.48" evidence="2"/>
<dbReference type="SUPFAM" id="SSF52788">
    <property type="entry name" value="Phosphotyrosine protein phosphatases I"/>
    <property type="match status" value="1"/>
</dbReference>
<comment type="caution">
    <text evidence="2">The sequence shown here is derived from an EMBL/GenBank/DDBJ whole genome shotgun (WGS) entry which is preliminary data.</text>
</comment>
<reference evidence="2 3" key="1">
    <citation type="submission" date="2023-07" db="EMBL/GenBank/DDBJ databases">
        <title>Sequencing the genomes of 1000 actinobacteria strains.</title>
        <authorList>
            <person name="Klenk H.-P."/>
        </authorList>
    </citation>
    <scope>NUCLEOTIDE SEQUENCE [LARGE SCALE GENOMIC DNA]</scope>
    <source>
        <strain evidence="2 3">DSM 45554</strain>
    </source>
</reference>
<keyword evidence="3" id="KW-1185">Reference proteome</keyword>
<protein>
    <submittedName>
        <fullName evidence="2">Protein-tyrosine phosphatase</fullName>
        <ecNumber evidence="2">3.1.3.48</ecNumber>
    </submittedName>
</protein>
<evidence type="ECO:0000313" key="3">
    <source>
        <dbReference type="Proteomes" id="UP001183585"/>
    </source>
</evidence>
<dbReference type="RefSeq" id="WP_274995037.1">
    <property type="nucleotide sequence ID" value="NZ_JAJQQP010000008.1"/>
</dbReference>
<dbReference type="Proteomes" id="UP001183585">
    <property type="component" value="Unassembled WGS sequence"/>
</dbReference>
<dbReference type="InterPro" id="IPR023485">
    <property type="entry name" value="Ptyr_pPase"/>
</dbReference>
<dbReference type="PANTHER" id="PTHR11717">
    <property type="entry name" value="LOW MOLECULAR WEIGHT PROTEIN TYROSINE PHOSPHATASE"/>
    <property type="match status" value="1"/>
</dbReference>
<dbReference type="PANTHER" id="PTHR11717:SF31">
    <property type="entry name" value="LOW MOLECULAR WEIGHT PROTEIN-TYROSINE-PHOSPHATASE ETP-RELATED"/>
    <property type="match status" value="1"/>
</dbReference>